<dbReference type="PROSITE" id="PS01124">
    <property type="entry name" value="HTH_ARAC_FAMILY_2"/>
    <property type="match status" value="1"/>
</dbReference>
<evidence type="ECO:0000256" key="1">
    <source>
        <dbReference type="ARBA" id="ARBA00023015"/>
    </source>
</evidence>
<dbReference type="PANTHER" id="PTHR43280">
    <property type="entry name" value="ARAC-FAMILY TRANSCRIPTIONAL REGULATOR"/>
    <property type="match status" value="1"/>
</dbReference>
<reference evidence="5" key="1">
    <citation type="submission" date="2019-11" db="EMBL/GenBank/DDBJ databases">
        <authorList>
            <person name="Feng L."/>
        </authorList>
    </citation>
    <scope>NUCLEOTIDE SEQUENCE</scope>
    <source>
        <strain evidence="5">BhanseniiLFYP23</strain>
    </source>
</reference>
<dbReference type="InterPro" id="IPR037923">
    <property type="entry name" value="HTH-like"/>
</dbReference>
<dbReference type="RefSeq" id="WP_004221391.1">
    <property type="nucleotide sequence ID" value="NZ_CACRSY010000007.1"/>
</dbReference>
<organism evidence="5">
    <name type="scientific">Blautia hansenii</name>
    <name type="common">Ruminococcus hansenii</name>
    <dbReference type="NCBI Taxonomy" id="1322"/>
    <lineage>
        <taxon>Bacteria</taxon>
        <taxon>Bacillati</taxon>
        <taxon>Bacillota</taxon>
        <taxon>Clostridia</taxon>
        <taxon>Lachnospirales</taxon>
        <taxon>Lachnospiraceae</taxon>
        <taxon>Blautia</taxon>
    </lineage>
</organism>
<dbReference type="SMART" id="SM00342">
    <property type="entry name" value="HTH_ARAC"/>
    <property type="match status" value="1"/>
</dbReference>
<dbReference type="SUPFAM" id="SSF46689">
    <property type="entry name" value="Homeodomain-like"/>
    <property type="match status" value="2"/>
</dbReference>
<gene>
    <name evidence="5" type="primary">rhaR_1</name>
    <name evidence="5" type="ORF">BHLFYP23_01969</name>
</gene>
<protein>
    <submittedName>
        <fullName evidence="5">HTH-type transcriptional activator RhaR</fullName>
    </submittedName>
</protein>
<dbReference type="GO" id="GO:0003700">
    <property type="term" value="F:DNA-binding transcription factor activity"/>
    <property type="evidence" value="ECO:0007669"/>
    <property type="project" value="InterPro"/>
</dbReference>
<dbReference type="GO" id="GO:0043565">
    <property type="term" value="F:sequence-specific DNA binding"/>
    <property type="evidence" value="ECO:0007669"/>
    <property type="project" value="InterPro"/>
</dbReference>
<dbReference type="Gene3D" id="2.60.120.10">
    <property type="entry name" value="Jelly Rolls"/>
    <property type="match status" value="1"/>
</dbReference>
<dbReference type="InterPro" id="IPR003313">
    <property type="entry name" value="AraC-bd"/>
</dbReference>
<dbReference type="AlphaFoldDB" id="A0A6N2SBN4"/>
<dbReference type="Gene3D" id="1.10.10.60">
    <property type="entry name" value="Homeodomain-like"/>
    <property type="match status" value="2"/>
</dbReference>
<dbReference type="InterPro" id="IPR018062">
    <property type="entry name" value="HTH_AraC-typ_CS"/>
</dbReference>
<keyword evidence="3" id="KW-0804">Transcription</keyword>
<accession>A0A6N2SBN4</accession>
<keyword evidence="2" id="KW-0238">DNA-binding</keyword>
<sequence>MEILSSCKDSIANCIEQKFFAIAHLYSDEKPMDMHIHDCYEIYYSISGGKQFLIDNCFYNIFPGDIFFINQYESHHLTQIDSQVHERIIISIYPDFLKSLCTENTNLDACFQNRSMRSNHKVSLTTEEQKNFQYFIHKLSHIQGYGSDILEKATFLELMVFLNKRFHKNRIADTDKEIGSNAQVDSILSYINQHIEEPLSLEQLSSHFFLSSSYLCRLFKSATGTTINKYITAKRISYAKELLAEGYTVSEASIKCGFNDYSNFFKAFTKATKVSPKKYAQFLAQ</sequence>
<evidence type="ECO:0000256" key="3">
    <source>
        <dbReference type="ARBA" id="ARBA00023163"/>
    </source>
</evidence>
<dbReference type="SUPFAM" id="SSF51215">
    <property type="entry name" value="Regulatory protein AraC"/>
    <property type="match status" value="1"/>
</dbReference>
<dbReference type="Pfam" id="PF12833">
    <property type="entry name" value="HTH_18"/>
    <property type="match status" value="1"/>
</dbReference>
<name>A0A6N2SBN4_BLAHA</name>
<dbReference type="Pfam" id="PF02311">
    <property type="entry name" value="AraC_binding"/>
    <property type="match status" value="1"/>
</dbReference>
<evidence type="ECO:0000259" key="4">
    <source>
        <dbReference type="PROSITE" id="PS01124"/>
    </source>
</evidence>
<dbReference type="EMBL" id="CACRSY010000007">
    <property type="protein sequence ID" value="VYS89175.1"/>
    <property type="molecule type" value="Genomic_DNA"/>
</dbReference>
<dbReference type="PANTHER" id="PTHR43280:SF34">
    <property type="entry name" value="ARAC-FAMILY TRANSCRIPTIONAL REGULATOR"/>
    <property type="match status" value="1"/>
</dbReference>
<dbReference type="PROSITE" id="PS00041">
    <property type="entry name" value="HTH_ARAC_FAMILY_1"/>
    <property type="match status" value="1"/>
</dbReference>
<keyword evidence="1" id="KW-0805">Transcription regulation</keyword>
<evidence type="ECO:0000256" key="2">
    <source>
        <dbReference type="ARBA" id="ARBA00023125"/>
    </source>
</evidence>
<dbReference type="InterPro" id="IPR009057">
    <property type="entry name" value="Homeodomain-like_sf"/>
</dbReference>
<proteinExistence type="predicted"/>
<feature type="domain" description="HTH araC/xylS-type" evidence="4">
    <location>
        <begin position="185"/>
        <end position="282"/>
    </location>
</feature>
<dbReference type="InterPro" id="IPR014710">
    <property type="entry name" value="RmlC-like_jellyroll"/>
</dbReference>
<dbReference type="InterPro" id="IPR018060">
    <property type="entry name" value="HTH_AraC"/>
</dbReference>
<evidence type="ECO:0000313" key="5">
    <source>
        <dbReference type="EMBL" id="VYS89175.1"/>
    </source>
</evidence>